<dbReference type="InterPro" id="IPR000757">
    <property type="entry name" value="Beta-glucanase-like"/>
</dbReference>
<dbReference type="Pfam" id="PF00722">
    <property type="entry name" value="Glyco_hydro_16"/>
    <property type="match status" value="1"/>
</dbReference>
<evidence type="ECO:0000313" key="4">
    <source>
        <dbReference type="Proteomes" id="UP000230002"/>
    </source>
</evidence>
<dbReference type="STRING" id="1077348.A0A2G8SKP8"/>
<dbReference type="PANTHER" id="PTHR38121">
    <property type="entry name" value="GH16 DOMAIN-CONTAINING PROTEIN"/>
    <property type="match status" value="1"/>
</dbReference>
<reference evidence="3 4" key="1">
    <citation type="journal article" date="2015" name="Sci. Rep.">
        <title>Chromosome-level genome map provides insights into diverse defense mechanisms in the medicinal fungus Ganoderma sinense.</title>
        <authorList>
            <person name="Zhu Y."/>
            <person name="Xu J."/>
            <person name="Sun C."/>
            <person name="Zhou S."/>
            <person name="Xu H."/>
            <person name="Nelson D.R."/>
            <person name="Qian J."/>
            <person name="Song J."/>
            <person name="Luo H."/>
            <person name="Xiang L."/>
            <person name="Li Y."/>
            <person name="Xu Z."/>
            <person name="Ji A."/>
            <person name="Wang L."/>
            <person name="Lu S."/>
            <person name="Hayward A."/>
            <person name="Sun W."/>
            <person name="Li X."/>
            <person name="Schwartz D.C."/>
            <person name="Wang Y."/>
            <person name="Chen S."/>
        </authorList>
    </citation>
    <scope>NUCLEOTIDE SEQUENCE [LARGE SCALE GENOMIC DNA]</scope>
    <source>
        <strain evidence="3 4">ZZ0214-1</strain>
    </source>
</reference>
<comment type="caution">
    <text evidence="3">The sequence shown here is derived from an EMBL/GenBank/DDBJ whole genome shotgun (WGS) entry which is preliminary data.</text>
</comment>
<dbReference type="Proteomes" id="UP000230002">
    <property type="component" value="Unassembled WGS sequence"/>
</dbReference>
<sequence>MRPFFLAAFIPLATAKTLIVDFSTFASSGLTVAQFLDQHSLYRSAYQINTNYPTEPTADPYPHIFKAENVDIQDGYLTLKVSGGTLQGSAVPSAEIATYDKNILYGTFKTVAIASPVPGVCHGFFTYKNDCEESDIELLTSFFNTGNAYVQPGLQLTNQNLQCDHSQNTHTQVAYPADPTAGEHEYTLVWSANSVQYLFDGKVVSTLTTNVPNQPSSFIWNSWSGGNVRWTAGPPAQDSILRIKSISLDYQTA</sequence>
<dbReference type="EMBL" id="AYKW01000005">
    <property type="protein sequence ID" value="PIL34330.1"/>
    <property type="molecule type" value="Genomic_DNA"/>
</dbReference>
<dbReference type="AlphaFoldDB" id="A0A2G8SKP8"/>
<dbReference type="OrthoDB" id="25131at2759"/>
<dbReference type="GO" id="GO:0005975">
    <property type="term" value="P:carbohydrate metabolic process"/>
    <property type="evidence" value="ECO:0007669"/>
    <property type="project" value="InterPro"/>
</dbReference>
<feature type="chain" id="PRO_5013654730" description="GH16 domain-containing protein" evidence="1">
    <location>
        <begin position="16"/>
        <end position="253"/>
    </location>
</feature>
<dbReference type="Gene3D" id="2.60.120.200">
    <property type="match status" value="1"/>
</dbReference>
<protein>
    <recommendedName>
        <fullName evidence="2">GH16 domain-containing protein</fullName>
    </recommendedName>
</protein>
<dbReference type="SUPFAM" id="SSF49899">
    <property type="entry name" value="Concanavalin A-like lectins/glucanases"/>
    <property type="match status" value="1"/>
</dbReference>
<organism evidence="3 4">
    <name type="scientific">Ganoderma sinense ZZ0214-1</name>
    <dbReference type="NCBI Taxonomy" id="1077348"/>
    <lineage>
        <taxon>Eukaryota</taxon>
        <taxon>Fungi</taxon>
        <taxon>Dikarya</taxon>
        <taxon>Basidiomycota</taxon>
        <taxon>Agaricomycotina</taxon>
        <taxon>Agaricomycetes</taxon>
        <taxon>Polyporales</taxon>
        <taxon>Polyporaceae</taxon>
        <taxon>Ganoderma</taxon>
    </lineage>
</organism>
<dbReference type="PANTHER" id="PTHR38121:SF4">
    <property type="entry name" value="GH16 DOMAIN-CONTAINING PROTEIN-RELATED"/>
    <property type="match status" value="1"/>
</dbReference>
<feature type="signal peptide" evidence="1">
    <location>
        <begin position="1"/>
        <end position="15"/>
    </location>
</feature>
<name>A0A2G8SKP8_9APHY</name>
<keyword evidence="1" id="KW-0732">Signal</keyword>
<dbReference type="InterPro" id="IPR013320">
    <property type="entry name" value="ConA-like_dom_sf"/>
</dbReference>
<dbReference type="PROSITE" id="PS51762">
    <property type="entry name" value="GH16_2"/>
    <property type="match status" value="1"/>
</dbReference>
<proteinExistence type="predicted"/>
<evidence type="ECO:0000256" key="1">
    <source>
        <dbReference type="SAM" id="SignalP"/>
    </source>
</evidence>
<gene>
    <name evidence="3" type="ORF">GSI_03105</name>
</gene>
<evidence type="ECO:0000259" key="2">
    <source>
        <dbReference type="PROSITE" id="PS51762"/>
    </source>
</evidence>
<accession>A0A2G8SKP8</accession>
<evidence type="ECO:0000313" key="3">
    <source>
        <dbReference type="EMBL" id="PIL34330.1"/>
    </source>
</evidence>
<keyword evidence="4" id="KW-1185">Reference proteome</keyword>
<dbReference type="CDD" id="cd00413">
    <property type="entry name" value="Glyco_hydrolase_16"/>
    <property type="match status" value="1"/>
</dbReference>
<dbReference type="GO" id="GO:0004553">
    <property type="term" value="F:hydrolase activity, hydrolyzing O-glycosyl compounds"/>
    <property type="evidence" value="ECO:0007669"/>
    <property type="project" value="InterPro"/>
</dbReference>
<feature type="domain" description="GH16" evidence="2">
    <location>
        <begin position="20"/>
        <end position="239"/>
    </location>
</feature>